<keyword evidence="6 9" id="KW-0472">Membrane</keyword>
<dbReference type="GO" id="GO:0098552">
    <property type="term" value="C:side of membrane"/>
    <property type="evidence" value="ECO:0007669"/>
    <property type="project" value="UniProtKB-KW"/>
</dbReference>
<dbReference type="EC" id="2.4.1.-" evidence="9"/>
<evidence type="ECO:0000256" key="2">
    <source>
        <dbReference type="ARBA" id="ARBA00007528"/>
    </source>
</evidence>
<keyword evidence="3 9" id="KW-0336">GPI-anchor</keyword>
<dbReference type="GO" id="GO:0071970">
    <property type="term" value="P:fungal-type cell wall (1-&gt;3)-beta-D-glucan biosynthetic process"/>
    <property type="evidence" value="ECO:0007669"/>
    <property type="project" value="TreeGrafter"/>
</dbReference>
<evidence type="ECO:0000256" key="8">
    <source>
        <dbReference type="ARBA" id="ARBA00023288"/>
    </source>
</evidence>
<dbReference type="GO" id="GO:0042124">
    <property type="term" value="F:1,3-beta-glucanosyltransferase activity"/>
    <property type="evidence" value="ECO:0007669"/>
    <property type="project" value="TreeGrafter"/>
</dbReference>
<comment type="subcellular location">
    <subcellularLocation>
        <location evidence="1 9">Cell membrane</location>
        <topology evidence="1 9">Lipid-anchor</topology>
        <topology evidence="1 9">GPI-anchor</topology>
    </subcellularLocation>
</comment>
<evidence type="ECO:0000256" key="3">
    <source>
        <dbReference type="ARBA" id="ARBA00022622"/>
    </source>
</evidence>
<keyword evidence="8 9" id="KW-0449">Lipoprotein</keyword>
<dbReference type="PANTHER" id="PTHR31468:SF5">
    <property type="entry name" value="1,3-BETA-GLUCANOSYLTRANSFERASE GAS5"/>
    <property type="match status" value="1"/>
</dbReference>
<feature type="chain" id="PRO_5041779630" description="1,3-beta-glucanosyltransferase" evidence="9">
    <location>
        <begin position="20"/>
        <end position="460"/>
    </location>
</feature>
<dbReference type="SUPFAM" id="SSF51445">
    <property type="entry name" value="(Trans)glycosidases"/>
    <property type="match status" value="1"/>
</dbReference>
<evidence type="ECO:0000256" key="4">
    <source>
        <dbReference type="ARBA" id="ARBA00022679"/>
    </source>
</evidence>
<keyword evidence="7" id="KW-0325">Glycoprotein</keyword>
<feature type="compositionally biased region" description="Gly residues" evidence="10">
    <location>
        <begin position="383"/>
        <end position="401"/>
    </location>
</feature>
<evidence type="ECO:0000313" key="11">
    <source>
        <dbReference type="EMBL" id="KAG7288662.1"/>
    </source>
</evidence>
<name>A0AAD4HY38_9PEZI</name>
<dbReference type="GO" id="GO:0031505">
    <property type="term" value="P:fungal-type cell wall organization"/>
    <property type="evidence" value="ECO:0007669"/>
    <property type="project" value="TreeGrafter"/>
</dbReference>
<organism evidence="11 12">
    <name type="scientific">Staphylotrichum longicolle</name>
    <dbReference type="NCBI Taxonomy" id="669026"/>
    <lineage>
        <taxon>Eukaryota</taxon>
        <taxon>Fungi</taxon>
        <taxon>Dikarya</taxon>
        <taxon>Ascomycota</taxon>
        <taxon>Pezizomycotina</taxon>
        <taxon>Sordariomycetes</taxon>
        <taxon>Sordariomycetidae</taxon>
        <taxon>Sordariales</taxon>
        <taxon>Chaetomiaceae</taxon>
        <taxon>Staphylotrichum</taxon>
    </lineage>
</organism>
<dbReference type="GO" id="GO:0005886">
    <property type="term" value="C:plasma membrane"/>
    <property type="evidence" value="ECO:0007669"/>
    <property type="project" value="UniProtKB-SubCell"/>
</dbReference>
<evidence type="ECO:0000256" key="6">
    <source>
        <dbReference type="ARBA" id="ARBA00023136"/>
    </source>
</evidence>
<evidence type="ECO:0000313" key="12">
    <source>
        <dbReference type="Proteomes" id="UP001197093"/>
    </source>
</evidence>
<reference evidence="11" key="1">
    <citation type="submission" date="2023-02" db="EMBL/GenBank/DDBJ databases">
        <authorList>
            <person name="Palmer J.M."/>
        </authorList>
    </citation>
    <scope>NUCLEOTIDE SEQUENCE</scope>
    <source>
        <strain evidence="11">FW57</strain>
    </source>
</reference>
<evidence type="ECO:0000256" key="1">
    <source>
        <dbReference type="ARBA" id="ARBA00004609"/>
    </source>
</evidence>
<evidence type="ECO:0000256" key="7">
    <source>
        <dbReference type="ARBA" id="ARBA00023180"/>
    </source>
</evidence>
<keyword evidence="12" id="KW-1185">Reference proteome</keyword>
<dbReference type="InterPro" id="IPR017853">
    <property type="entry name" value="GH"/>
</dbReference>
<feature type="signal peptide" evidence="9">
    <location>
        <begin position="1"/>
        <end position="19"/>
    </location>
</feature>
<evidence type="ECO:0000256" key="10">
    <source>
        <dbReference type="SAM" id="MobiDB-lite"/>
    </source>
</evidence>
<comment type="function">
    <text evidence="9">Splits internally a 1,3-beta-glucan molecule and transfers the newly generated reducing end (the donor) to the non-reducing end of another 1,3-beta-glucan molecule (the acceptor) forming a 1,3-beta linkage, resulting in the elongation of 1,3-beta-glucan chains in the cell wall.</text>
</comment>
<feature type="region of interest" description="Disordered" evidence="10">
    <location>
        <begin position="378"/>
        <end position="436"/>
    </location>
</feature>
<evidence type="ECO:0000256" key="9">
    <source>
        <dbReference type="RuleBase" id="RU361209"/>
    </source>
</evidence>
<dbReference type="PANTHER" id="PTHR31468">
    <property type="entry name" value="1,3-BETA-GLUCANOSYLTRANSFERASE GAS1"/>
    <property type="match status" value="1"/>
</dbReference>
<protein>
    <recommendedName>
        <fullName evidence="9">1,3-beta-glucanosyltransferase</fullName>
        <ecNumber evidence="9">2.4.1.-</ecNumber>
    </recommendedName>
</protein>
<dbReference type="Proteomes" id="UP001197093">
    <property type="component" value="Unassembled WGS sequence"/>
</dbReference>
<keyword evidence="4 9" id="KW-0808">Transferase</keyword>
<dbReference type="InterPro" id="IPR004886">
    <property type="entry name" value="Glucanosyltransferase"/>
</dbReference>
<dbReference type="Gene3D" id="3.20.20.80">
    <property type="entry name" value="Glycosidases"/>
    <property type="match status" value="1"/>
</dbReference>
<evidence type="ECO:0000256" key="5">
    <source>
        <dbReference type="ARBA" id="ARBA00022729"/>
    </source>
</evidence>
<dbReference type="EMBL" id="JAHCVI010000002">
    <property type="protein sequence ID" value="KAG7288662.1"/>
    <property type="molecule type" value="Genomic_DNA"/>
</dbReference>
<gene>
    <name evidence="11" type="ORF">NEMBOFW57_005016</name>
</gene>
<dbReference type="Pfam" id="PF03198">
    <property type="entry name" value="Glyco_hydro_72"/>
    <property type="match status" value="1"/>
</dbReference>
<proteinExistence type="inferred from homology"/>
<feature type="compositionally biased region" description="Polar residues" evidence="10">
    <location>
        <begin position="402"/>
        <end position="425"/>
    </location>
</feature>
<keyword evidence="5 9" id="KW-0732">Signal</keyword>
<dbReference type="AlphaFoldDB" id="A0AAD4HY38"/>
<sequence>MRSSVLVPVLATLLGLGSAKPTATEQEPPSKRASVPTVTASGNAFWQGDKRFYVRGIDYQPGGSSAMADPLADTTVCQRDIAQFKKLGINTIRVYITDNSANHDECMNALADAGIYVIIDANNPLYSINRLDPGPSYNAVYLQSVFATIDEFVKYDNTMAFFSGNEVINDDVKSTKAARYVKAVTRDMRAYIKSRGYRAVPVGYSAADVAQNRMQLAHYMNCGTDDERSDFFAFNDYSWCNSNFQDSGWDQKVKNFTGYGIAIFLSEYGCLTNGRDFGEVAALMSDKMTGVYSGGLMYEYALEENGYGIAKIPSTKASAVQEQDGFDKFASALKANPAPTGDGGFTSTTRSVACPTKDGNWLVDSTLLPAIPAAAQKMMSNGAGKGPGLKGDGSQNAGGGDSESTGDATPGSGTVSETGKPSGSKNAAAGRAGGPGSVEKAPFVVAGLVAVLTLTGTLLL</sequence>
<accession>A0AAD4HY38</accession>
<comment type="caution">
    <text evidence="11">The sequence shown here is derived from an EMBL/GenBank/DDBJ whole genome shotgun (WGS) entry which is preliminary data.</text>
</comment>
<comment type="similarity">
    <text evidence="2 9">Belongs to the glycosyl hydrolase 72 family.</text>
</comment>